<evidence type="ECO:0000313" key="1">
    <source>
        <dbReference type="EMBL" id="KAK4526602.1"/>
    </source>
</evidence>
<proteinExistence type="predicted"/>
<gene>
    <name evidence="1" type="ORF">GAYE_SCF25G4518</name>
</gene>
<dbReference type="Proteomes" id="UP001300502">
    <property type="component" value="Unassembled WGS sequence"/>
</dbReference>
<reference evidence="1 2" key="1">
    <citation type="submission" date="2022-07" db="EMBL/GenBank/DDBJ databases">
        <title>Genome-wide signatures of adaptation to extreme environments.</title>
        <authorList>
            <person name="Cho C.H."/>
            <person name="Yoon H.S."/>
        </authorList>
    </citation>
    <scope>NUCLEOTIDE SEQUENCE [LARGE SCALE GENOMIC DNA]</scope>
    <source>
        <strain evidence="1 2">108.79 E11</strain>
    </source>
</reference>
<name>A0AAV9IGM9_9RHOD</name>
<protein>
    <submittedName>
        <fullName evidence="1">Uncharacterized protein</fullName>
    </submittedName>
</protein>
<organism evidence="1 2">
    <name type="scientific">Galdieria yellowstonensis</name>
    <dbReference type="NCBI Taxonomy" id="3028027"/>
    <lineage>
        <taxon>Eukaryota</taxon>
        <taxon>Rhodophyta</taxon>
        <taxon>Bangiophyceae</taxon>
        <taxon>Galdieriales</taxon>
        <taxon>Galdieriaceae</taxon>
        <taxon>Galdieria</taxon>
    </lineage>
</organism>
<comment type="caution">
    <text evidence="1">The sequence shown here is derived from an EMBL/GenBank/DDBJ whole genome shotgun (WGS) entry which is preliminary data.</text>
</comment>
<dbReference type="EMBL" id="JANCYU010000041">
    <property type="protein sequence ID" value="KAK4526602.1"/>
    <property type="molecule type" value="Genomic_DNA"/>
</dbReference>
<sequence length="472" mass="54727">MNAQNSAVLNHRFCPLSSDYKSLEAAALKDVIIYALKTGDIELCIDIRENIMLIGSLNLLIVDEHNAFWQKLGNDPNKWPSFFAFYAHPVSYSTRYCKFVIASSPLHEFKRPSGYESSIQYVEPLSLEEFAVWENLSEYPPKLKDKKNEVIDLTGLVPRIIGMLVNLANASGDVSFEQVAYSLKADISNAMKRRHFEYVDSLNDSKKADFAKMLYELFLGRETPTITICEDSYRDRGLLIAFEDRSLQFYNSLRVIFFLKLKEARMKGVSGGEYFRELFLGLCLRFRPDIQTCSRASSRTIHFQSNAWFRFDGKYFDRRLSSITTSCWIRFIRNYARLDYAYVDMTDGRWMFSFELLFEKSGGIVQLASLLNAFFDESFEVSPVYDARKKIMDFKVTDSRGISCRDRISILYATPLTRSEVKANSAPYFVEFLTFDNVPDRMKPFIDVGQKVRGRRRSRSRSPVKRIKFEET</sequence>
<keyword evidence="2" id="KW-1185">Reference proteome</keyword>
<evidence type="ECO:0000313" key="2">
    <source>
        <dbReference type="Proteomes" id="UP001300502"/>
    </source>
</evidence>
<dbReference type="AlphaFoldDB" id="A0AAV9IGM9"/>
<accession>A0AAV9IGM9</accession>